<dbReference type="SUPFAM" id="SSF55961">
    <property type="entry name" value="Bet v1-like"/>
    <property type="match status" value="2"/>
</dbReference>
<sequence length="291" mass="32808">MTTKPKTKITVSAEIAASVNQVWTAYNSPRHIVKWNCASPDWHSPAAKNELEPGGSFSYRMEAKDGSMGFDFEGVFQKVQPNELLTYVMGDGREAEVVFEDKGEKTLVTVTFDAEETNSEELQRDGWQAILDNFKKHVEGFQHDSMHFEIEINTPVAKVFDIMLADETYRDWTTAFHPGSYFKGDWTKGSKILFLGPGEEGKEGGMVSRIAERVTNKYISIEHLGIVDNGKEITEGPEVEAFAGATENYSFVDLGDKTIVKVDMESGGEYKEMFEKMWPNALKRLKEICEQ</sequence>
<evidence type="ECO:0000259" key="2">
    <source>
        <dbReference type="Pfam" id="PF08327"/>
    </source>
</evidence>
<dbReference type="Gene3D" id="3.30.530.20">
    <property type="match status" value="2"/>
</dbReference>
<dbReference type="InterPro" id="IPR013538">
    <property type="entry name" value="ASHA1/2-like_C"/>
</dbReference>
<dbReference type="InterPro" id="IPR023393">
    <property type="entry name" value="START-like_dom_sf"/>
</dbReference>
<evidence type="ECO:0000313" key="4">
    <source>
        <dbReference type="Proteomes" id="UP001500469"/>
    </source>
</evidence>
<feature type="domain" description="Activator of Hsp90 ATPase homologue 1/2-like C-terminal" evidence="2">
    <location>
        <begin position="17"/>
        <end position="139"/>
    </location>
</feature>
<dbReference type="CDD" id="cd08897">
    <property type="entry name" value="SRPBCC_CalC_Aha1-like_4"/>
    <property type="match status" value="1"/>
</dbReference>
<dbReference type="EMBL" id="BAAAFI010000036">
    <property type="protein sequence ID" value="GAA0879895.1"/>
    <property type="molecule type" value="Genomic_DNA"/>
</dbReference>
<comment type="similarity">
    <text evidence="1">Belongs to the AHA1 family.</text>
</comment>
<keyword evidence="4" id="KW-1185">Reference proteome</keyword>
<name>A0ABP3YEM2_9BACT</name>
<evidence type="ECO:0000256" key="1">
    <source>
        <dbReference type="ARBA" id="ARBA00006817"/>
    </source>
</evidence>
<dbReference type="Pfam" id="PF08327">
    <property type="entry name" value="AHSA1"/>
    <property type="match status" value="2"/>
</dbReference>
<protein>
    <recommendedName>
        <fullName evidence="2">Activator of Hsp90 ATPase homologue 1/2-like C-terminal domain-containing protein</fullName>
    </recommendedName>
</protein>
<proteinExistence type="inferred from homology"/>
<feature type="domain" description="Activator of Hsp90 ATPase homologue 1/2-like C-terminal" evidence="2">
    <location>
        <begin position="153"/>
        <end position="289"/>
    </location>
</feature>
<comment type="caution">
    <text evidence="3">The sequence shown here is derived from an EMBL/GenBank/DDBJ whole genome shotgun (WGS) entry which is preliminary data.</text>
</comment>
<dbReference type="RefSeq" id="WP_343852768.1">
    <property type="nucleotide sequence ID" value="NZ_BAAAFI010000036.1"/>
</dbReference>
<gene>
    <name evidence="3" type="ORF">GCM10009119_28640</name>
</gene>
<reference evidence="4" key="1">
    <citation type="journal article" date="2019" name="Int. J. Syst. Evol. Microbiol.">
        <title>The Global Catalogue of Microorganisms (GCM) 10K type strain sequencing project: providing services to taxonomists for standard genome sequencing and annotation.</title>
        <authorList>
            <consortium name="The Broad Institute Genomics Platform"/>
            <consortium name="The Broad Institute Genome Sequencing Center for Infectious Disease"/>
            <person name="Wu L."/>
            <person name="Ma J."/>
        </authorList>
    </citation>
    <scope>NUCLEOTIDE SEQUENCE [LARGE SCALE GENOMIC DNA]</scope>
    <source>
        <strain evidence="4">JCM 16112</strain>
    </source>
</reference>
<dbReference type="Proteomes" id="UP001500469">
    <property type="component" value="Unassembled WGS sequence"/>
</dbReference>
<evidence type="ECO:0000313" key="3">
    <source>
        <dbReference type="EMBL" id="GAA0879895.1"/>
    </source>
</evidence>
<accession>A0ABP3YEM2</accession>
<organism evidence="3 4">
    <name type="scientific">Algoriphagus jejuensis</name>
    <dbReference type="NCBI Taxonomy" id="419934"/>
    <lineage>
        <taxon>Bacteria</taxon>
        <taxon>Pseudomonadati</taxon>
        <taxon>Bacteroidota</taxon>
        <taxon>Cytophagia</taxon>
        <taxon>Cytophagales</taxon>
        <taxon>Cyclobacteriaceae</taxon>
        <taxon>Algoriphagus</taxon>
    </lineage>
</organism>